<dbReference type="OrthoDB" id="44077at2759"/>
<evidence type="ECO:0000313" key="2">
    <source>
        <dbReference type="Proteomes" id="UP000596742"/>
    </source>
</evidence>
<organism evidence="1 2">
    <name type="scientific">Mytilus galloprovincialis</name>
    <name type="common">Mediterranean mussel</name>
    <dbReference type="NCBI Taxonomy" id="29158"/>
    <lineage>
        <taxon>Eukaryota</taxon>
        <taxon>Metazoa</taxon>
        <taxon>Spiralia</taxon>
        <taxon>Lophotrochozoa</taxon>
        <taxon>Mollusca</taxon>
        <taxon>Bivalvia</taxon>
        <taxon>Autobranchia</taxon>
        <taxon>Pteriomorphia</taxon>
        <taxon>Mytilida</taxon>
        <taxon>Mytiloidea</taxon>
        <taxon>Mytilidae</taxon>
        <taxon>Mytilinae</taxon>
        <taxon>Mytilus</taxon>
    </lineage>
</organism>
<dbReference type="SUPFAM" id="SSF52540">
    <property type="entry name" value="P-loop containing nucleoside triphosphate hydrolases"/>
    <property type="match status" value="1"/>
</dbReference>
<accession>A0A8B6CQC0</accession>
<dbReference type="Gene3D" id="3.40.50.300">
    <property type="entry name" value="P-loop containing nucleotide triphosphate hydrolases"/>
    <property type="match status" value="1"/>
</dbReference>
<protein>
    <recommendedName>
        <fullName evidence="3">Roc domain-containing protein</fullName>
    </recommendedName>
</protein>
<feature type="non-terminal residue" evidence="1">
    <location>
        <position position="1"/>
    </location>
</feature>
<dbReference type="InterPro" id="IPR027417">
    <property type="entry name" value="P-loop_NTPase"/>
</dbReference>
<dbReference type="Proteomes" id="UP000596742">
    <property type="component" value="Unassembled WGS sequence"/>
</dbReference>
<evidence type="ECO:0000313" key="1">
    <source>
        <dbReference type="EMBL" id="VDI08425.1"/>
    </source>
</evidence>
<reference evidence="1" key="1">
    <citation type="submission" date="2018-11" db="EMBL/GenBank/DDBJ databases">
        <authorList>
            <person name="Alioto T."/>
            <person name="Alioto T."/>
        </authorList>
    </citation>
    <scope>NUCLEOTIDE SEQUENCE</scope>
</reference>
<dbReference type="AlphaFoldDB" id="A0A8B6CQC0"/>
<comment type="caution">
    <text evidence="1">The sequence shown here is derived from an EMBL/GenBank/DDBJ whole genome shotgun (WGS) entry which is preliminary data.</text>
</comment>
<dbReference type="EMBL" id="UYJE01002186">
    <property type="protein sequence ID" value="VDI08425.1"/>
    <property type="molecule type" value="Genomic_DNA"/>
</dbReference>
<sequence length="326" mass="37018">EDEEEPLIGDIPLEILRLSKPEQKHYLKILKEGKETRYVIKIFILGKNGVGKTSLMRRLLGESIGDVRSTEGIDIVKRCKIRVRDGLWECCKVEENKLREQRLGRVLQSSDINNYKGGTNFEISENDKYSTSLGTKDINLVKDYKDSESVVHKDDITSACSDGPLKVDDVSIQFQKKIDVEEVNSSCQNVNDVIVQPEHNDVIANLTNSEKGIDLKHKATSFQALDLNKDVDDKHIEIPAGADISMEGETDDVLRDLEKGLFTKISDDEYADCIFLDFAGHKEYYTTHQTFLTKKAVYLITTSLHDNDVFSNEDSESKSVFRLRYT</sequence>
<keyword evidence="2" id="KW-1185">Reference proteome</keyword>
<gene>
    <name evidence="1" type="ORF">MGAL_10B078084</name>
</gene>
<name>A0A8B6CQC0_MYTGA</name>
<proteinExistence type="predicted"/>
<evidence type="ECO:0008006" key="3">
    <source>
        <dbReference type="Google" id="ProtNLM"/>
    </source>
</evidence>